<dbReference type="Proteomes" id="UP000048926">
    <property type="component" value="Unassembled WGS sequence"/>
</dbReference>
<evidence type="ECO:0000313" key="2">
    <source>
        <dbReference type="Proteomes" id="UP000048926"/>
    </source>
</evidence>
<proteinExistence type="predicted"/>
<evidence type="ECO:0008006" key="3">
    <source>
        <dbReference type="Google" id="ProtNLM"/>
    </source>
</evidence>
<reference evidence="2" key="1">
    <citation type="submission" date="2015-07" db="EMBL/GenBank/DDBJ databases">
        <authorList>
            <person name="Rodrigo-Torres Lidia"/>
            <person name="Arahal R.David."/>
        </authorList>
    </citation>
    <scope>NUCLEOTIDE SEQUENCE [LARGE SCALE GENOMIC DNA]</scope>
    <source>
        <strain evidence="2">CECT 4801</strain>
    </source>
</reference>
<organism evidence="1 2">
    <name type="scientific">Roseibium aggregatum</name>
    <dbReference type="NCBI Taxonomy" id="187304"/>
    <lineage>
        <taxon>Bacteria</taxon>
        <taxon>Pseudomonadati</taxon>
        <taxon>Pseudomonadota</taxon>
        <taxon>Alphaproteobacteria</taxon>
        <taxon>Hyphomicrobiales</taxon>
        <taxon>Stappiaceae</taxon>
        <taxon>Roseibium</taxon>
    </lineage>
</organism>
<dbReference type="Pfam" id="PF13479">
    <property type="entry name" value="AAA_24"/>
    <property type="match status" value="1"/>
</dbReference>
<dbReference type="EMBL" id="CXST01000002">
    <property type="protein sequence ID" value="CTQ45680.1"/>
    <property type="molecule type" value="Genomic_DNA"/>
</dbReference>
<name>A0A0M6YA46_9HYPH</name>
<accession>A0A0M6YA46</accession>
<gene>
    <name evidence="1" type="ORF">LAL4801_04135</name>
</gene>
<sequence>MFQLITLDQRLAQKPAVNICMFGEAGSGKTTQARTLPPEKTLFLDLEAGTLALGGWGGTVLPINTWDEACMIASILHGPDPALAPEQRYSQAYYEYACATAGADFVAALAQFEFVFVDSITVSGRHARTWAEQQAENKTQAGKVDTRGVYGTLGTEVVRWIEKLQHIRTKSVIVVGGLETKTDEFGRKEHIPLIEGSKAPREIPYIFDIVLTLQSFAADDGTKYRGFVTQQDNPDGFPAKDRSGVLDMIEQPNLYQLILKTQNSVRPDNLNLSMPSAA</sequence>
<keyword evidence="2" id="KW-1185">Reference proteome</keyword>
<dbReference type="RefSeq" id="WP_055658832.1">
    <property type="nucleotide sequence ID" value="NZ_CXST01000002.1"/>
</dbReference>
<dbReference type="OrthoDB" id="7597143at2"/>
<dbReference type="AlphaFoldDB" id="A0A0M6YA46"/>
<evidence type="ECO:0000313" key="1">
    <source>
        <dbReference type="EMBL" id="CTQ45680.1"/>
    </source>
</evidence>
<protein>
    <recommendedName>
        <fullName evidence="3">AAA domain-containing protein</fullName>
    </recommendedName>
</protein>